<evidence type="ECO:0000313" key="2">
    <source>
        <dbReference type="Proteomes" id="UP001583172"/>
    </source>
</evidence>
<protein>
    <recommendedName>
        <fullName evidence="3">Kelch repeat protein</fullName>
    </recommendedName>
</protein>
<dbReference type="EMBL" id="JAZGSY010000072">
    <property type="protein sequence ID" value="KAL1841535.1"/>
    <property type="molecule type" value="Genomic_DNA"/>
</dbReference>
<dbReference type="InterPro" id="IPR011043">
    <property type="entry name" value="Gal_Oxase/kelch_b-propeller"/>
</dbReference>
<dbReference type="InterPro" id="IPR015915">
    <property type="entry name" value="Kelch-typ_b-propeller"/>
</dbReference>
<accession>A0ABR3VI97</accession>
<name>A0ABR3VI97_HUMIN</name>
<keyword evidence="2" id="KW-1185">Reference proteome</keyword>
<organism evidence="1 2">
    <name type="scientific">Humicola insolens</name>
    <name type="common">Soft-rot fungus</name>
    <dbReference type="NCBI Taxonomy" id="85995"/>
    <lineage>
        <taxon>Eukaryota</taxon>
        <taxon>Fungi</taxon>
        <taxon>Dikarya</taxon>
        <taxon>Ascomycota</taxon>
        <taxon>Pezizomycotina</taxon>
        <taxon>Sordariomycetes</taxon>
        <taxon>Sordariomycetidae</taxon>
        <taxon>Sordariales</taxon>
        <taxon>Chaetomiaceae</taxon>
        <taxon>Mycothermus</taxon>
    </lineage>
</organism>
<comment type="caution">
    <text evidence="1">The sequence shown here is derived from an EMBL/GenBank/DDBJ whole genome shotgun (WGS) entry which is preliminary data.</text>
</comment>
<evidence type="ECO:0000313" key="1">
    <source>
        <dbReference type="EMBL" id="KAL1841535.1"/>
    </source>
</evidence>
<sequence length="382" mass="40804">MRRVPASYLVPVPRRPQIASRYANLHVCLSPSTPGEPEGQPHCLNSTLSIDISTSWTTKDVVIPTIHKPGPAKSNVVLWTDGAAGVFYSWGGRFPHGRNVTKTSSPELWKASEEGAWVSTPEAGFLIGGMNHGLMSSGYPGSATPVVGMLELDFKTTTVTNGTGGFSPFGDGSLIYGFAAYVPTFGANGLVMLFGGYATEPSGIADFSRSYGKPYDLETLTFFDPVSKKTYSQKATGTIPTTSRGDFCTAGFPTPDGGFDIFLSGGSGNNVNWNAHDAYILSLPGFFWTRVSDGSGTQMRRGRSCVRVGSRQVLVIGGYNGNATHPDPAPNGLPLFGMSTLTWKDAYDADAGEYDRAQSISDWYSSGELEKVQWSAVAPRAL</sequence>
<dbReference type="Gene3D" id="2.120.10.80">
    <property type="entry name" value="Kelch-type beta propeller"/>
    <property type="match status" value="1"/>
</dbReference>
<dbReference type="Proteomes" id="UP001583172">
    <property type="component" value="Unassembled WGS sequence"/>
</dbReference>
<reference evidence="1 2" key="1">
    <citation type="journal article" date="2024" name="Commun. Biol.">
        <title>Comparative genomic analysis of thermophilic fungi reveals convergent evolutionary adaptations and gene losses.</title>
        <authorList>
            <person name="Steindorff A.S."/>
            <person name="Aguilar-Pontes M.V."/>
            <person name="Robinson A.J."/>
            <person name="Andreopoulos B."/>
            <person name="LaButti K."/>
            <person name="Kuo A."/>
            <person name="Mondo S."/>
            <person name="Riley R."/>
            <person name="Otillar R."/>
            <person name="Haridas S."/>
            <person name="Lipzen A."/>
            <person name="Grimwood J."/>
            <person name="Schmutz J."/>
            <person name="Clum A."/>
            <person name="Reid I.D."/>
            <person name="Moisan M.C."/>
            <person name="Butler G."/>
            <person name="Nguyen T.T.M."/>
            <person name="Dewar K."/>
            <person name="Conant G."/>
            <person name="Drula E."/>
            <person name="Henrissat B."/>
            <person name="Hansel C."/>
            <person name="Singer S."/>
            <person name="Hutchinson M.I."/>
            <person name="de Vries R.P."/>
            <person name="Natvig D.O."/>
            <person name="Powell A.J."/>
            <person name="Tsang A."/>
            <person name="Grigoriev I.V."/>
        </authorList>
    </citation>
    <scope>NUCLEOTIDE SEQUENCE [LARGE SCALE GENOMIC DNA]</scope>
    <source>
        <strain evidence="1 2">CBS 620.91</strain>
    </source>
</reference>
<dbReference type="SUPFAM" id="SSF50965">
    <property type="entry name" value="Galactose oxidase, central domain"/>
    <property type="match status" value="1"/>
</dbReference>
<gene>
    <name evidence="1" type="ORF">VTJ49DRAFT_6964</name>
</gene>
<proteinExistence type="predicted"/>
<evidence type="ECO:0008006" key="3">
    <source>
        <dbReference type="Google" id="ProtNLM"/>
    </source>
</evidence>